<dbReference type="KEGG" id="mfre:EXE63_02710"/>
<feature type="domain" description="NlpC/P60" evidence="6">
    <location>
        <begin position="251"/>
        <end position="369"/>
    </location>
</feature>
<dbReference type="PROSITE" id="PS51935">
    <property type="entry name" value="NLPC_P60"/>
    <property type="match status" value="1"/>
</dbReference>
<dbReference type="GO" id="GO:0006508">
    <property type="term" value="P:proteolysis"/>
    <property type="evidence" value="ECO:0007669"/>
    <property type="project" value="UniProtKB-KW"/>
</dbReference>
<keyword evidence="3" id="KW-0378">Hydrolase</keyword>
<dbReference type="Proteomes" id="UP000501849">
    <property type="component" value="Plasmid unnamed2"/>
</dbReference>
<gene>
    <name evidence="7" type="ORF">EXE63_02710</name>
</gene>
<evidence type="ECO:0000256" key="5">
    <source>
        <dbReference type="SAM" id="MobiDB-lite"/>
    </source>
</evidence>
<sequence length="369" mass="37044">MVTDAGHNAVEGASMSVEGFVRAAGAAMGMARESFGTGGGLALAPPPELPTVPDRTGDGSGRAADGFADESGVVVNHLEALAEHDAAGKGDLEAAVASAGASRGRMDAVIAAAVADVQSKGLAVNTPAGQQALVLAIKRHLEDTKSTLDQGGNDASTHAAAADTTAAGYQSIGRPPGGAATMMPMMPQMPQMPMGGGGMGGGMPMGAMPMAPLGMLSNLLGGGGGGAGQAQQGIGAHAGSAAGSDIAGTGGPQGDRIVKSALSQLGVPYAWGGTTPGKGLDCSGLVQYAYSQAGIKIPRTTYDMTDWGVRVRPEDARPGDILLCNRRDGEWQHVQLVMNDHQTIEAPSRGQNVRIGKWPSGGFEIRRAA</sequence>
<dbReference type="GO" id="GO:0008234">
    <property type="term" value="F:cysteine-type peptidase activity"/>
    <property type="evidence" value="ECO:0007669"/>
    <property type="project" value="UniProtKB-KW"/>
</dbReference>
<evidence type="ECO:0000256" key="1">
    <source>
        <dbReference type="ARBA" id="ARBA00007074"/>
    </source>
</evidence>
<comment type="similarity">
    <text evidence="1">Belongs to the peptidase C40 family.</text>
</comment>
<evidence type="ECO:0000259" key="6">
    <source>
        <dbReference type="PROSITE" id="PS51935"/>
    </source>
</evidence>
<keyword evidence="8" id="KW-1185">Reference proteome</keyword>
<evidence type="ECO:0000256" key="3">
    <source>
        <dbReference type="ARBA" id="ARBA00022801"/>
    </source>
</evidence>
<name>A0A6H0S0U5_9MYCO</name>
<evidence type="ECO:0000256" key="4">
    <source>
        <dbReference type="ARBA" id="ARBA00022807"/>
    </source>
</evidence>
<dbReference type="InterPro" id="IPR038765">
    <property type="entry name" value="Papain-like_cys_pep_sf"/>
</dbReference>
<dbReference type="PANTHER" id="PTHR47359:SF3">
    <property type="entry name" value="NLP_P60 DOMAIN-CONTAINING PROTEIN-RELATED"/>
    <property type="match status" value="1"/>
</dbReference>
<keyword evidence="2" id="KW-0645">Protease</keyword>
<dbReference type="Pfam" id="PF00877">
    <property type="entry name" value="NLPC_P60"/>
    <property type="match status" value="1"/>
</dbReference>
<dbReference type="InterPro" id="IPR000064">
    <property type="entry name" value="NLP_P60_dom"/>
</dbReference>
<evidence type="ECO:0000256" key="2">
    <source>
        <dbReference type="ARBA" id="ARBA00022670"/>
    </source>
</evidence>
<reference evidence="7 8" key="1">
    <citation type="submission" date="2019-04" db="EMBL/GenBank/DDBJ databases">
        <title>Draft, Whole-Genome Sequence of the Anthracene-degrading Mycobacterium frederiksbergense LB501T, Isolated from a Polycyclic Aromatic Hydrocarbon (PAH)-Contaminated Soil.</title>
        <authorList>
            <person name="Augelletti F."/>
        </authorList>
    </citation>
    <scope>NUCLEOTIDE SEQUENCE [LARGE SCALE GENOMIC DNA]</scope>
    <source>
        <strain evidence="7 8">LB 501T</strain>
        <plasmid evidence="7 8">unnamed2</plasmid>
    </source>
</reference>
<accession>A0A6H0S0U5</accession>
<organism evidence="7 8">
    <name type="scientific">Mycolicibacterium frederiksbergense</name>
    <dbReference type="NCBI Taxonomy" id="117567"/>
    <lineage>
        <taxon>Bacteria</taxon>
        <taxon>Bacillati</taxon>
        <taxon>Actinomycetota</taxon>
        <taxon>Actinomycetes</taxon>
        <taxon>Mycobacteriales</taxon>
        <taxon>Mycobacteriaceae</taxon>
        <taxon>Mycolicibacterium</taxon>
    </lineage>
</organism>
<evidence type="ECO:0000313" key="8">
    <source>
        <dbReference type="Proteomes" id="UP000501849"/>
    </source>
</evidence>
<dbReference type="SUPFAM" id="SSF54001">
    <property type="entry name" value="Cysteine proteinases"/>
    <property type="match status" value="1"/>
</dbReference>
<dbReference type="Gene3D" id="3.90.1720.10">
    <property type="entry name" value="endopeptidase domain like (from Nostoc punctiforme)"/>
    <property type="match status" value="1"/>
</dbReference>
<feature type="compositionally biased region" description="Low complexity" evidence="5">
    <location>
        <begin position="155"/>
        <end position="167"/>
    </location>
</feature>
<dbReference type="InterPro" id="IPR051794">
    <property type="entry name" value="PG_Endopeptidase_C40"/>
</dbReference>
<dbReference type="EMBL" id="CP038798">
    <property type="protein sequence ID" value="QIV79935.1"/>
    <property type="molecule type" value="Genomic_DNA"/>
</dbReference>
<protein>
    <submittedName>
        <fullName evidence="7">Peptidoglycan endopeptidase</fullName>
    </submittedName>
</protein>
<keyword evidence="4" id="KW-0788">Thiol protease</keyword>
<evidence type="ECO:0000313" key="7">
    <source>
        <dbReference type="EMBL" id="QIV79935.1"/>
    </source>
</evidence>
<dbReference type="AlphaFoldDB" id="A0A6H0S0U5"/>
<feature type="region of interest" description="Disordered" evidence="5">
    <location>
        <begin position="147"/>
        <end position="180"/>
    </location>
</feature>
<keyword evidence="7" id="KW-0614">Plasmid</keyword>
<geneLocation type="plasmid" evidence="7 8">
    <name>unnamed2</name>
</geneLocation>
<dbReference type="PANTHER" id="PTHR47359">
    <property type="entry name" value="PEPTIDOGLYCAN DL-ENDOPEPTIDASE CWLO"/>
    <property type="match status" value="1"/>
</dbReference>
<proteinExistence type="inferred from homology"/>